<keyword evidence="6" id="KW-0560">Oxidoreductase</keyword>
<protein>
    <submittedName>
        <fullName evidence="7">Cytochrome P450</fullName>
    </submittedName>
</protein>
<dbReference type="Gene3D" id="1.10.630.10">
    <property type="entry name" value="Cytochrome P450"/>
    <property type="match status" value="1"/>
</dbReference>
<dbReference type="GO" id="GO:0020037">
    <property type="term" value="F:heme binding"/>
    <property type="evidence" value="ECO:0007669"/>
    <property type="project" value="InterPro"/>
</dbReference>
<evidence type="ECO:0000256" key="2">
    <source>
        <dbReference type="ARBA" id="ARBA00022617"/>
    </source>
</evidence>
<keyword evidence="6" id="KW-0503">Monooxygenase</keyword>
<dbReference type="PANTHER" id="PTHR24304:SF2">
    <property type="entry name" value="24-HYDROXYCHOLESTEROL 7-ALPHA-HYDROXYLASE"/>
    <property type="match status" value="1"/>
</dbReference>
<dbReference type="OrthoDB" id="1470350at2759"/>
<dbReference type="PRINTS" id="PR00385">
    <property type="entry name" value="P450"/>
</dbReference>
<keyword evidence="2 5" id="KW-0349">Heme</keyword>
<organism evidence="7 8">
    <name type="scientific">Glonium stellatum</name>
    <dbReference type="NCBI Taxonomy" id="574774"/>
    <lineage>
        <taxon>Eukaryota</taxon>
        <taxon>Fungi</taxon>
        <taxon>Dikarya</taxon>
        <taxon>Ascomycota</taxon>
        <taxon>Pezizomycotina</taxon>
        <taxon>Dothideomycetes</taxon>
        <taxon>Pleosporomycetidae</taxon>
        <taxon>Gloniales</taxon>
        <taxon>Gloniaceae</taxon>
        <taxon>Glonium</taxon>
    </lineage>
</organism>
<sequence>MFEILKTSSSLLIYVVTNPRHVGEVYRNTTTLSFDTFIQDLMLSCGTSVQAADKSSKQPPPYPEDALMSGLNPQNKSIINLAIDFHHIQLLPGPDSQVEYLSAKFLHEISESLKWDILVSDKILAGEKNSDTMETSLIKWAGSVLIKAGTKAYWGDRLWKIAPDLLDSFYEFDRGIWKLLFHYPKVFSGDALAARDKIIDALTKYFQLPRKERDDIAWFTRSLETESRLVGLDERDMAASTLILYFVINGNTYKLCFWVLCHIITKPELLTSIKAEISQQSMGSEPNIEHLTQSCPILNSVLQEVLRLYTSSASMRFISEDTIIGGKLLRKGRKIMIPYRQLHEDSVVWGADSPDFEQSRWLKNASLRRNGCFRPFGGGATLCAGRSVAQQEVLFFVGLVLTRYNLEVVSMQGGKEGFPRVDALKPTLGMMSPVYGDDCVVKVSRRKEGEFDGSLHG</sequence>
<proteinExistence type="inferred from homology"/>
<evidence type="ECO:0000256" key="3">
    <source>
        <dbReference type="ARBA" id="ARBA00022723"/>
    </source>
</evidence>
<evidence type="ECO:0000256" key="6">
    <source>
        <dbReference type="RuleBase" id="RU000461"/>
    </source>
</evidence>
<comment type="similarity">
    <text evidence="1 6">Belongs to the cytochrome P450 family.</text>
</comment>
<evidence type="ECO:0000313" key="8">
    <source>
        <dbReference type="Proteomes" id="UP000250140"/>
    </source>
</evidence>
<dbReference type="InterPro" id="IPR050529">
    <property type="entry name" value="CYP450_sterol_14alpha_dmase"/>
</dbReference>
<evidence type="ECO:0000256" key="1">
    <source>
        <dbReference type="ARBA" id="ARBA00010617"/>
    </source>
</evidence>
<dbReference type="InterPro" id="IPR002401">
    <property type="entry name" value="Cyt_P450_E_grp-I"/>
</dbReference>
<comment type="cofactor">
    <cofactor evidence="5">
        <name>heme</name>
        <dbReference type="ChEBI" id="CHEBI:30413"/>
    </cofactor>
</comment>
<feature type="binding site" description="axial binding residue" evidence="5">
    <location>
        <position position="383"/>
    </location>
    <ligand>
        <name>heme</name>
        <dbReference type="ChEBI" id="CHEBI:30413"/>
    </ligand>
    <ligandPart>
        <name>Fe</name>
        <dbReference type="ChEBI" id="CHEBI:18248"/>
    </ligandPart>
</feature>
<dbReference type="PANTHER" id="PTHR24304">
    <property type="entry name" value="CYTOCHROME P450 FAMILY 7"/>
    <property type="match status" value="1"/>
</dbReference>
<evidence type="ECO:0000256" key="5">
    <source>
        <dbReference type="PIRSR" id="PIRSR602401-1"/>
    </source>
</evidence>
<dbReference type="PROSITE" id="PS00086">
    <property type="entry name" value="CYTOCHROME_P450"/>
    <property type="match status" value="1"/>
</dbReference>
<dbReference type="EMBL" id="KV750204">
    <property type="protein sequence ID" value="OCL05804.1"/>
    <property type="molecule type" value="Genomic_DNA"/>
</dbReference>
<dbReference type="GO" id="GO:0008395">
    <property type="term" value="F:steroid hydroxylase activity"/>
    <property type="evidence" value="ECO:0007669"/>
    <property type="project" value="TreeGrafter"/>
</dbReference>
<dbReference type="GO" id="GO:0016705">
    <property type="term" value="F:oxidoreductase activity, acting on paired donors, with incorporation or reduction of molecular oxygen"/>
    <property type="evidence" value="ECO:0007669"/>
    <property type="project" value="InterPro"/>
</dbReference>
<dbReference type="AlphaFoldDB" id="A0A8E2JQG0"/>
<name>A0A8E2JQG0_9PEZI</name>
<keyword evidence="8" id="KW-1185">Reference proteome</keyword>
<dbReference type="InterPro" id="IPR001128">
    <property type="entry name" value="Cyt_P450"/>
</dbReference>
<reference evidence="7 8" key="1">
    <citation type="journal article" date="2016" name="Nat. Commun.">
        <title>Ectomycorrhizal ecology is imprinted in the genome of the dominant symbiotic fungus Cenococcum geophilum.</title>
        <authorList>
            <consortium name="DOE Joint Genome Institute"/>
            <person name="Peter M."/>
            <person name="Kohler A."/>
            <person name="Ohm R.A."/>
            <person name="Kuo A."/>
            <person name="Krutzmann J."/>
            <person name="Morin E."/>
            <person name="Arend M."/>
            <person name="Barry K.W."/>
            <person name="Binder M."/>
            <person name="Choi C."/>
            <person name="Clum A."/>
            <person name="Copeland A."/>
            <person name="Grisel N."/>
            <person name="Haridas S."/>
            <person name="Kipfer T."/>
            <person name="LaButti K."/>
            <person name="Lindquist E."/>
            <person name="Lipzen A."/>
            <person name="Maire R."/>
            <person name="Meier B."/>
            <person name="Mihaltcheva S."/>
            <person name="Molinier V."/>
            <person name="Murat C."/>
            <person name="Poggeler S."/>
            <person name="Quandt C.A."/>
            <person name="Sperisen C."/>
            <person name="Tritt A."/>
            <person name="Tisserant E."/>
            <person name="Crous P.W."/>
            <person name="Henrissat B."/>
            <person name="Nehls U."/>
            <person name="Egli S."/>
            <person name="Spatafora J.W."/>
            <person name="Grigoriev I.V."/>
            <person name="Martin F.M."/>
        </authorList>
    </citation>
    <scope>NUCLEOTIDE SEQUENCE [LARGE SCALE GENOMIC DNA]</scope>
    <source>
        <strain evidence="7 8">CBS 207.34</strain>
    </source>
</reference>
<dbReference type="GO" id="GO:0005506">
    <property type="term" value="F:iron ion binding"/>
    <property type="evidence" value="ECO:0007669"/>
    <property type="project" value="InterPro"/>
</dbReference>
<evidence type="ECO:0000313" key="7">
    <source>
        <dbReference type="EMBL" id="OCL05804.1"/>
    </source>
</evidence>
<dbReference type="Pfam" id="PF00067">
    <property type="entry name" value="p450"/>
    <property type="match status" value="1"/>
</dbReference>
<dbReference type="InterPro" id="IPR017972">
    <property type="entry name" value="Cyt_P450_CS"/>
</dbReference>
<dbReference type="Proteomes" id="UP000250140">
    <property type="component" value="Unassembled WGS sequence"/>
</dbReference>
<accession>A0A8E2JQG0</accession>
<evidence type="ECO:0000256" key="4">
    <source>
        <dbReference type="ARBA" id="ARBA00023004"/>
    </source>
</evidence>
<dbReference type="InterPro" id="IPR036396">
    <property type="entry name" value="Cyt_P450_sf"/>
</dbReference>
<dbReference type="SUPFAM" id="SSF48264">
    <property type="entry name" value="Cytochrome P450"/>
    <property type="match status" value="1"/>
</dbReference>
<keyword evidence="3 5" id="KW-0479">Metal-binding</keyword>
<dbReference type="PRINTS" id="PR00463">
    <property type="entry name" value="EP450I"/>
</dbReference>
<keyword evidence="4 5" id="KW-0408">Iron</keyword>
<gene>
    <name evidence="7" type="ORF">AOQ84DRAFT_412685</name>
</gene>
<dbReference type="CDD" id="cd11040">
    <property type="entry name" value="CYP7_CYP8-like"/>
    <property type="match status" value="1"/>
</dbReference>